<dbReference type="Proteomes" id="UP000229132">
    <property type="component" value="Unassembled WGS sequence"/>
</dbReference>
<comment type="catalytic activity">
    <reaction evidence="2">
        <text>N-terminal N-formyl-L-methionyl-[peptide] + H2O = N-terminal L-methionyl-[peptide] + formate</text>
        <dbReference type="Rhea" id="RHEA:24420"/>
        <dbReference type="Rhea" id="RHEA-COMP:10639"/>
        <dbReference type="Rhea" id="RHEA-COMP:10640"/>
        <dbReference type="ChEBI" id="CHEBI:15377"/>
        <dbReference type="ChEBI" id="CHEBI:15740"/>
        <dbReference type="ChEBI" id="CHEBI:49298"/>
        <dbReference type="ChEBI" id="CHEBI:64731"/>
        <dbReference type="EC" id="3.5.1.88"/>
    </reaction>
</comment>
<comment type="function">
    <text evidence="2">Removes the formyl group from the N-terminal Met of newly synthesized proteins. Requires at least a dipeptide for an efficient rate of reaction. N-terminal L-methionine is a prerequisite for activity but the enzyme has broad specificity at other positions.</text>
</comment>
<dbReference type="PANTHER" id="PTHR10458">
    <property type="entry name" value="PEPTIDE DEFORMYLASE"/>
    <property type="match status" value="1"/>
</dbReference>
<feature type="active site" evidence="2">
    <location>
        <position position="167"/>
    </location>
</feature>
<comment type="caution">
    <text evidence="3">The sequence shown here is derived from an EMBL/GenBank/DDBJ whole genome shotgun (WGS) entry which is preliminary data.</text>
</comment>
<evidence type="ECO:0000256" key="1">
    <source>
        <dbReference type="ARBA" id="ARBA00010759"/>
    </source>
</evidence>
<protein>
    <recommendedName>
        <fullName evidence="2">Peptide deformylase</fullName>
        <shortName evidence="2">PDF</shortName>
        <ecNumber evidence="2">3.5.1.88</ecNumber>
    </recommendedName>
    <alternativeName>
        <fullName evidence="2">Polypeptide deformylase</fullName>
    </alternativeName>
</protein>
<dbReference type="CDD" id="cd00487">
    <property type="entry name" value="Pep_deformylase"/>
    <property type="match status" value="1"/>
</dbReference>
<dbReference type="EC" id="3.5.1.88" evidence="2"/>
<evidence type="ECO:0000313" key="4">
    <source>
        <dbReference type="Proteomes" id="UP000229132"/>
    </source>
</evidence>
<dbReference type="HAMAP" id="MF_00163">
    <property type="entry name" value="Pep_deformylase"/>
    <property type="match status" value="1"/>
</dbReference>
<dbReference type="Gene3D" id="3.90.45.10">
    <property type="entry name" value="Peptide deformylase"/>
    <property type="match status" value="1"/>
</dbReference>
<keyword evidence="2" id="KW-0648">Protein biosynthesis</keyword>
<sequence length="190" mass="21371">MIKEIVQKNDKVLHQNTKEILVSEITTPKIKKILKEMSLALKSQGDGVAIAAPQIGYLLSIFVVSGKIFHKDFIRGEKVPTPDGVGIPTSDKNQNVGKLPKDLIFINPKILKLSKEKKWLPEGCLSVRWLYGRTYRSDKATVVAYNENGKKFQRGASGLLAQIFQHETDHLKGILFIDHAKDVREELPQN</sequence>
<dbReference type="SUPFAM" id="SSF56420">
    <property type="entry name" value="Peptide deformylase"/>
    <property type="match status" value="1"/>
</dbReference>
<name>A0A2J0MHZ8_9BACT</name>
<organism evidence="3 4">
    <name type="scientific">Candidatus Nomurabacteria bacterium CG_4_10_14_0_2_um_filter_33_9</name>
    <dbReference type="NCBI Taxonomy" id="1974728"/>
    <lineage>
        <taxon>Bacteria</taxon>
        <taxon>Candidatus Nomuraibacteriota</taxon>
    </lineage>
</organism>
<dbReference type="PANTHER" id="PTHR10458:SF22">
    <property type="entry name" value="PEPTIDE DEFORMYLASE"/>
    <property type="match status" value="1"/>
</dbReference>
<dbReference type="GO" id="GO:0042586">
    <property type="term" value="F:peptide deformylase activity"/>
    <property type="evidence" value="ECO:0007669"/>
    <property type="project" value="UniProtKB-UniRule"/>
</dbReference>
<dbReference type="PRINTS" id="PR01576">
    <property type="entry name" value="PDEFORMYLASE"/>
</dbReference>
<feature type="binding site" evidence="2">
    <location>
        <position position="170"/>
    </location>
    <ligand>
        <name>Fe cation</name>
        <dbReference type="ChEBI" id="CHEBI:24875"/>
    </ligand>
</feature>
<reference evidence="4" key="1">
    <citation type="submission" date="2017-09" db="EMBL/GenBank/DDBJ databases">
        <title>Depth-based differentiation of microbial function through sediment-hosted aquifers and enrichment of novel symbionts in the deep terrestrial subsurface.</title>
        <authorList>
            <person name="Probst A.J."/>
            <person name="Ladd B."/>
            <person name="Jarett J.K."/>
            <person name="Geller-Mcgrath D.E."/>
            <person name="Sieber C.M.K."/>
            <person name="Emerson J.B."/>
            <person name="Anantharaman K."/>
            <person name="Thomas B.C."/>
            <person name="Malmstrom R."/>
            <person name="Stieglmeier M."/>
            <person name="Klingl A."/>
            <person name="Woyke T."/>
            <person name="Ryan C.M."/>
            <person name="Banfield J.F."/>
        </authorList>
    </citation>
    <scope>NUCLEOTIDE SEQUENCE [LARGE SCALE GENOMIC DNA]</scope>
</reference>
<gene>
    <name evidence="2" type="primary">def</name>
    <name evidence="3" type="ORF">COX94_01060</name>
</gene>
<comment type="similarity">
    <text evidence="1 2">Belongs to the polypeptide deformylase family.</text>
</comment>
<dbReference type="InterPro" id="IPR036821">
    <property type="entry name" value="Peptide_deformylase_sf"/>
</dbReference>
<keyword evidence="2" id="KW-0408">Iron</keyword>
<comment type="cofactor">
    <cofactor evidence="2">
        <name>Fe(2+)</name>
        <dbReference type="ChEBI" id="CHEBI:29033"/>
    </cofactor>
    <text evidence="2">Binds 1 Fe(2+) ion.</text>
</comment>
<dbReference type="InterPro" id="IPR023635">
    <property type="entry name" value="Peptide_deformylase"/>
</dbReference>
<dbReference type="GO" id="GO:0006412">
    <property type="term" value="P:translation"/>
    <property type="evidence" value="ECO:0007669"/>
    <property type="project" value="UniProtKB-UniRule"/>
</dbReference>
<feature type="binding site" evidence="2">
    <location>
        <position position="124"/>
    </location>
    <ligand>
        <name>Fe cation</name>
        <dbReference type="ChEBI" id="CHEBI:24875"/>
    </ligand>
</feature>
<evidence type="ECO:0000313" key="3">
    <source>
        <dbReference type="EMBL" id="PIZ86121.1"/>
    </source>
</evidence>
<dbReference type="Pfam" id="PF01327">
    <property type="entry name" value="Pep_deformylase"/>
    <property type="match status" value="1"/>
</dbReference>
<proteinExistence type="inferred from homology"/>
<dbReference type="GO" id="GO:0046872">
    <property type="term" value="F:metal ion binding"/>
    <property type="evidence" value="ECO:0007669"/>
    <property type="project" value="UniProtKB-KW"/>
</dbReference>
<dbReference type="AlphaFoldDB" id="A0A2J0MHZ8"/>
<dbReference type="EMBL" id="PFOX01000020">
    <property type="protein sequence ID" value="PIZ86121.1"/>
    <property type="molecule type" value="Genomic_DNA"/>
</dbReference>
<keyword evidence="2" id="KW-0479">Metal-binding</keyword>
<accession>A0A2J0MHZ8</accession>
<dbReference type="PIRSF" id="PIRSF004749">
    <property type="entry name" value="Pep_def"/>
    <property type="match status" value="1"/>
</dbReference>
<feature type="binding site" evidence="2">
    <location>
        <position position="166"/>
    </location>
    <ligand>
        <name>Fe cation</name>
        <dbReference type="ChEBI" id="CHEBI:24875"/>
    </ligand>
</feature>
<keyword evidence="2" id="KW-0378">Hydrolase</keyword>
<evidence type="ECO:0000256" key="2">
    <source>
        <dbReference type="HAMAP-Rule" id="MF_00163"/>
    </source>
</evidence>